<keyword evidence="4" id="KW-1185">Reference proteome</keyword>
<evidence type="ECO:0000256" key="1">
    <source>
        <dbReference type="SAM" id="MobiDB-lite"/>
    </source>
</evidence>
<evidence type="ECO:0000313" key="3">
    <source>
        <dbReference type="EMBL" id="MPC68392.1"/>
    </source>
</evidence>
<proteinExistence type="predicted"/>
<feature type="region of interest" description="Disordered" evidence="1">
    <location>
        <begin position="61"/>
        <end position="82"/>
    </location>
</feature>
<keyword evidence="2" id="KW-0812">Transmembrane</keyword>
<organism evidence="3 4">
    <name type="scientific">Portunus trituberculatus</name>
    <name type="common">Swimming crab</name>
    <name type="synonym">Neptunus trituberculatus</name>
    <dbReference type="NCBI Taxonomy" id="210409"/>
    <lineage>
        <taxon>Eukaryota</taxon>
        <taxon>Metazoa</taxon>
        <taxon>Ecdysozoa</taxon>
        <taxon>Arthropoda</taxon>
        <taxon>Crustacea</taxon>
        <taxon>Multicrustacea</taxon>
        <taxon>Malacostraca</taxon>
        <taxon>Eumalacostraca</taxon>
        <taxon>Eucarida</taxon>
        <taxon>Decapoda</taxon>
        <taxon>Pleocyemata</taxon>
        <taxon>Brachyura</taxon>
        <taxon>Eubrachyura</taxon>
        <taxon>Portunoidea</taxon>
        <taxon>Portunidae</taxon>
        <taxon>Portuninae</taxon>
        <taxon>Portunus</taxon>
    </lineage>
</organism>
<name>A0A5B7HBJ3_PORTR</name>
<comment type="caution">
    <text evidence="3">The sequence shown here is derived from an EMBL/GenBank/DDBJ whole genome shotgun (WGS) entry which is preliminary data.</text>
</comment>
<reference evidence="3 4" key="1">
    <citation type="submission" date="2019-05" db="EMBL/GenBank/DDBJ databases">
        <title>Another draft genome of Portunus trituberculatus and its Hox gene families provides insights of decapod evolution.</title>
        <authorList>
            <person name="Jeong J.-H."/>
            <person name="Song I."/>
            <person name="Kim S."/>
            <person name="Choi T."/>
            <person name="Kim D."/>
            <person name="Ryu S."/>
            <person name="Kim W."/>
        </authorList>
    </citation>
    <scope>NUCLEOTIDE SEQUENCE [LARGE SCALE GENOMIC DNA]</scope>
    <source>
        <tissue evidence="3">Muscle</tissue>
    </source>
</reference>
<evidence type="ECO:0000313" key="4">
    <source>
        <dbReference type="Proteomes" id="UP000324222"/>
    </source>
</evidence>
<feature type="transmembrane region" description="Helical" evidence="2">
    <location>
        <begin position="12"/>
        <end position="31"/>
    </location>
</feature>
<dbReference type="EMBL" id="VSRR010027767">
    <property type="protein sequence ID" value="MPC68392.1"/>
    <property type="molecule type" value="Genomic_DNA"/>
</dbReference>
<sequence>MRKYQFLQPNSTHPLMLLVSTYLILILAFLATPLPHKLFPKAPHPHAPFPPPPCPAHIITLHPRPSPPSTRRPPIYKRLRGG</sequence>
<dbReference type="AlphaFoldDB" id="A0A5B7HBJ3"/>
<evidence type="ECO:0000256" key="2">
    <source>
        <dbReference type="SAM" id="Phobius"/>
    </source>
</evidence>
<accession>A0A5B7HBJ3</accession>
<dbReference type="Proteomes" id="UP000324222">
    <property type="component" value="Unassembled WGS sequence"/>
</dbReference>
<keyword evidence="2" id="KW-1133">Transmembrane helix</keyword>
<keyword evidence="2" id="KW-0472">Membrane</keyword>
<protein>
    <submittedName>
        <fullName evidence="3">Uncharacterized protein</fullName>
    </submittedName>
</protein>
<gene>
    <name evidence="3" type="ORF">E2C01_062592</name>
</gene>